<evidence type="ECO:0000313" key="1">
    <source>
        <dbReference type="EMBL" id="ACX72436.1"/>
    </source>
</evidence>
<dbReference type="eggNOG" id="arCOG11044">
    <property type="taxonomic scope" value="Archaea"/>
</dbReference>
<accession>C9RFT4</accession>
<reference evidence="1" key="1">
    <citation type="submission" date="2009-10" db="EMBL/GenBank/DDBJ databases">
        <title>Complete sequence of chromosome of Methanocaldococcus vulcanius M7.</title>
        <authorList>
            <consortium name="US DOE Joint Genome Institute"/>
            <person name="Lucas S."/>
            <person name="Copeland A."/>
            <person name="Lapidus A."/>
            <person name="Glavina del Rio T."/>
            <person name="Dalin E."/>
            <person name="Tice H."/>
            <person name="Bruce D."/>
            <person name="Goodwin L."/>
            <person name="Pitluck S."/>
            <person name="Lcollab F.I."/>
            <person name="Brettin T."/>
            <person name="Detter J.C."/>
            <person name="Han C."/>
            <person name="Tapia R."/>
            <person name="Kuske C.R."/>
            <person name="Schmutz J."/>
            <person name="Larimer F."/>
            <person name="Land M."/>
            <person name="Hauser L."/>
            <person name="Kyrpides N."/>
            <person name="Ovchinikova G."/>
            <person name="Sieprawska-Lupa M."/>
            <person name="Whitman W.B."/>
            <person name="Woyke T."/>
        </authorList>
    </citation>
    <scope>NUCLEOTIDE SEQUENCE [LARGE SCALE GENOMIC DNA]</scope>
    <source>
        <strain evidence="1">M7</strain>
    </source>
</reference>
<dbReference type="RefSeq" id="WP_015732657.1">
    <property type="nucleotide sequence ID" value="NC_013407.1"/>
</dbReference>
<dbReference type="GeneID" id="8512911"/>
<dbReference type="AlphaFoldDB" id="C9RFT4"/>
<sequence>MAYKYIKSYTATATTYPKTVFTANGKVLGVVDDVDNVDSYDVGDEVPVVVDGVTKLKATTYAYDATTSSWVATPAAEGDILFYDAATGQVRIDDGNATLETVIGKVLKVIVPQSSDSDGIYEIKVGL</sequence>
<dbReference type="STRING" id="579137.Metvu_0577"/>
<dbReference type="Proteomes" id="UP000002063">
    <property type="component" value="Chromosome"/>
</dbReference>
<keyword evidence="2" id="KW-1185">Reference proteome</keyword>
<dbReference type="HOGENOM" id="CLU_1965612_0_0_2"/>
<dbReference type="KEGG" id="mvu:Metvu_0577"/>
<gene>
    <name evidence="1" type="ordered locus">Metvu_0577</name>
</gene>
<evidence type="ECO:0000313" key="2">
    <source>
        <dbReference type="Proteomes" id="UP000002063"/>
    </source>
</evidence>
<proteinExistence type="predicted"/>
<organism evidence="1 2">
    <name type="scientific">Methanocaldococcus vulcanius (strain ATCC 700851 / DSM 12094 / M7)</name>
    <name type="common">Methanococcus vulcanius</name>
    <dbReference type="NCBI Taxonomy" id="579137"/>
    <lineage>
        <taxon>Archaea</taxon>
        <taxon>Methanobacteriati</taxon>
        <taxon>Methanobacteriota</taxon>
        <taxon>Methanomada group</taxon>
        <taxon>Methanococci</taxon>
        <taxon>Methanococcales</taxon>
        <taxon>Methanocaldococcaceae</taxon>
        <taxon>Methanocaldococcus</taxon>
    </lineage>
</organism>
<protein>
    <submittedName>
        <fullName evidence="1">Uncharacterized protein</fullName>
    </submittedName>
</protein>
<name>C9RFT4_METVM</name>
<dbReference type="EMBL" id="CP001787">
    <property type="protein sequence ID" value="ACX72436.1"/>
    <property type="molecule type" value="Genomic_DNA"/>
</dbReference>